<reference evidence="13 14" key="1">
    <citation type="submission" date="2018-04" db="EMBL/GenBank/DDBJ databases">
        <title>Massilia violaceinigra sp. nov., a novel purple-pigmented bacterium isolated from Tianshan glacier, Xinjiang, China.</title>
        <authorList>
            <person name="Wang H."/>
        </authorList>
    </citation>
    <scope>NUCLEOTIDE SEQUENCE [LARGE SCALE GENOMIC DNA]</scope>
    <source>
        <strain evidence="13 14">B448-2</strain>
    </source>
</reference>
<dbReference type="InterPro" id="IPR017871">
    <property type="entry name" value="ABC_transporter-like_CS"/>
</dbReference>
<feature type="domain" description="ABC transporter" evidence="12">
    <location>
        <begin position="5"/>
        <end position="240"/>
    </location>
</feature>
<keyword evidence="7" id="KW-0547">Nucleotide-binding</keyword>
<evidence type="ECO:0000313" key="14">
    <source>
        <dbReference type="Proteomes" id="UP000241421"/>
    </source>
</evidence>
<comment type="subcellular location">
    <subcellularLocation>
        <location evidence="1">Cell membrane</location>
        <topology evidence="1">Peripheral membrane protein</topology>
    </subcellularLocation>
</comment>
<accession>A0A2U2HDV2</accession>
<evidence type="ECO:0000256" key="9">
    <source>
        <dbReference type="ARBA" id="ARBA00022967"/>
    </source>
</evidence>
<keyword evidence="14" id="KW-1185">Reference proteome</keyword>
<dbReference type="NCBIfam" id="NF008442">
    <property type="entry name" value="PRK11288.1"/>
    <property type="match status" value="1"/>
</dbReference>
<keyword evidence="13" id="KW-0378">Hydrolase</keyword>
<dbReference type="OrthoDB" id="8573945at2"/>
<dbReference type="Pfam" id="PF00005">
    <property type="entry name" value="ABC_tran"/>
    <property type="match status" value="2"/>
</dbReference>
<dbReference type="PROSITE" id="PS00211">
    <property type="entry name" value="ABC_TRANSPORTER_1"/>
    <property type="match status" value="1"/>
</dbReference>
<protein>
    <submittedName>
        <fullName evidence="13">L-arabinose ABC transporter ATP-binding protein AraG</fullName>
        <ecNumber evidence="13">3.6.3.17</ecNumber>
    </submittedName>
</protein>
<gene>
    <name evidence="13" type="primary">araG</name>
    <name evidence="13" type="ORF">C7C56_024615</name>
</gene>
<keyword evidence="2" id="KW-0813">Transport</keyword>
<dbReference type="SUPFAM" id="SSF52540">
    <property type="entry name" value="P-loop containing nucleoside triphosphate hydrolases"/>
    <property type="match status" value="2"/>
</dbReference>
<evidence type="ECO:0000256" key="1">
    <source>
        <dbReference type="ARBA" id="ARBA00004202"/>
    </source>
</evidence>
<evidence type="ECO:0000256" key="6">
    <source>
        <dbReference type="ARBA" id="ARBA00022737"/>
    </source>
</evidence>
<evidence type="ECO:0000256" key="7">
    <source>
        <dbReference type="ARBA" id="ARBA00022741"/>
    </source>
</evidence>
<dbReference type="CDD" id="cd03215">
    <property type="entry name" value="ABC_Carb_Monos_II"/>
    <property type="match status" value="1"/>
</dbReference>
<dbReference type="EMBL" id="PXWF02000312">
    <property type="protein sequence ID" value="PWF41432.1"/>
    <property type="molecule type" value="Genomic_DNA"/>
</dbReference>
<evidence type="ECO:0000256" key="4">
    <source>
        <dbReference type="ARBA" id="ARBA00022519"/>
    </source>
</evidence>
<evidence type="ECO:0000256" key="2">
    <source>
        <dbReference type="ARBA" id="ARBA00022448"/>
    </source>
</evidence>
<dbReference type="GO" id="GO:0005524">
    <property type="term" value="F:ATP binding"/>
    <property type="evidence" value="ECO:0007669"/>
    <property type="project" value="UniProtKB-KW"/>
</dbReference>
<comment type="caution">
    <text evidence="13">The sequence shown here is derived from an EMBL/GenBank/DDBJ whole genome shotgun (WGS) entry which is preliminary data.</text>
</comment>
<dbReference type="Proteomes" id="UP000241421">
    <property type="component" value="Unassembled WGS sequence"/>
</dbReference>
<sequence length="529" mass="57070">MAPYLQFDNVSKFFPGVTALGGVSFEAHAGAVHGLLGENGAGKSTLLKILGGQYRPDGGRLLLGGKECHFGSASDAIGAGIAVIHQELQYVPELTVAENVLLGRLPTRFGLVDKARANRLASARLAKIGVELDPQARLADLSIAQRQMVEICKAVMQDAQVIAFDEPTSSLSHRETEILFRLVRELRADGRTLIYISHRLEELYALCDSCTIFRDGRKVATHPVMAEVPRERLISDMVGRELSDIYDFQPRAPGPERLRVRGMAEGCDFSVRAGEVLGFFGLVGAGRSELMMQLYGAERRAPGSVTLDAKAVAHGSPSKAIAAGIVLCPEDRKEQGILAHASVAENINISCRRNGLLGGVFLRHAREAALADDFIARLKIKTPHREQEIRLLSGGNQQKAILARWLAEPDLKVLILDEPTRGIDVGAKNDIYRIIFEVAARGCCVIVVSSELPEVLGISDRVCVMRDGRIVGELARGDATETEVLRLALPDEVAPAAILDTPGTPPDTPPGTPPDTSPDTSPNTVRRTA</sequence>
<name>A0A2U2HDV2_9BURK</name>
<keyword evidence="6" id="KW-0677">Repeat</keyword>
<dbReference type="InterPro" id="IPR003593">
    <property type="entry name" value="AAA+_ATPase"/>
</dbReference>
<dbReference type="Gene3D" id="3.40.50.300">
    <property type="entry name" value="P-loop containing nucleotide triphosphate hydrolases"/>
    <property type="match status" value="2"/>
</dbReference>
<proteinExistence type="predicted"/>
<feature type="region of interest" description="Disordered" evidence="11">
    <location>
        <begin position="496"/>
        <end position="529"/>
    </location>
</feature>
<dbReference type="PANTHER" id="PTHR43790:SF6">
    <property type="entry name" value="ARABINOSE IMPORT ATP-BINDING PROTEIN ARAG"/>
    <property type="match status" value="1"/>
</dbReference>
<evidence type="ECO:0000256" key="3">
    <source>
        <dbReference type="ARBA" id="ARBA00022475"/>
    </source>
</evidence>
<organism evidence="13 14">
    <name type="scientific">Massilia glaciei</name>
    <dbReference type="NCBI Taxonomy" id="1524097"/>
    <lineage>
        <taxon>Bacteria</taxon>
        <taxon>Pseudomonadati</taxon>
        <taxon>Pseudomonadota</taxon>
        <taxon>Betaproteobacteria</taxon>
        <taxon>Burkholderiales</taxon>
        <taxon>Oxalobacteraceae</taxon>
        <taxon>Telluria group</taxon>
        <taxon>Massilia</taxon>
    </lineage>
</organism>
<dbReference type="SMART" id="SM00382">
    <property type="entry name" value="AAA"/>
    <property type="match status" value="2"/>
</dbReference>
<dbReference type="GO" id="GO:0016887">
    <property type="term" value="F:ATP hydrolysis activity"/>
    <property type="evidence" value="ECO:0007669"/>
    <property type="project" value="InterPro"/>
</dbReference>
<feature type="compositionally biased region" description="Pro residues" evidence="11">
    <location>
        <begin position="503"/>
        <end position="516"/>
    </location>
</feature>
<dbReference type="GO" id="GO:0005886">
    <property type="term" value="C:plasma membrane"/>
    <property type="evidence" value="ECO:0007669"/>
    <property type="project" value="UniProtKB-SubCell"/>
</dbReference>
<keyword evidence="10" id="KW-0472">Membrane</keyword>
<dbReference type="CDD" id="cd03216">
    <property type="entry name" value="ABC_Carb_Monos_I"/>
    <property type="match status" value="1"/>
</dbReference>
<dbReference type="PANTHER" id="PTHR43790">
    <property type="entry name" value="CARBOHYDRATE TRANSPORT ATP-BINDING PROTEIN MG119-RELATED"/>
    <property type="match status" value="1"/>
</dbReference>
<dbReference type="PROSITE" id="PS50893">
    <property type="entry name" value="ABC_TRANSPORTER_2"/>
    <property type="match status" value="2"/>
</dbReference>
<dbReference type="EC" id="3.6.3.17" evidence="13"/>
<dbReference type="InterPro" id="IPR027417">
    <property type="entry name" value="P-loop_NTPase"/>
</dbReference>
<keyword evidence="8 13" id="KW-0067">ATP-binding</keyword>
<keyword evidence="9" id="KW-1278">Translocase</keyword>
<evidence type="ECO:0000256" key="10">
    <source>
        <dbReference type="ARBA" id="ARBA00023136"/>
    </source>
</evidence>
<keyword evidence="3" id="KW-1003">Cell membrane</keyword>
<dbReference type="FunFam" id="3.40.50.300:FF:000127">
    <property type="entry name" value="Ribose import ATP-binding protein RbsA"/>
    <property type="match status" value="1"/>
</dbReference>
<evidence type="ECO:0000259" key="12">
    <source>
        <dbReference type="PROSITE" id="PS50893"/>
    </source>
</evidence>
<dbReference type="AlphaFoldDB" id="A0A2U2HDV2"/>
<feature type="domain" description="ABC transporter" evidence="12">
    <location>
        <begin position="240"/>
        <end position="492"/>
    </location>
</feature>
<evidence type="ECO:0000256" key="8">
    <source>
        <dbReference type="ARBA" id="ARBA00022840"/>
    </source>
</evidence>
<evidence type="ECO:0000256" key="5">
    <source>
        <dbReference type="ARBA" id="ARBA00022597"/>
    </source>
</evidence>
<evidence type="ECO:0000313" key="13">
    <source>
        <dbReference type="EMBL" id="PWF41432.1"/>
    </source>
</evidence>
<evidence type="ECO:0000256" key="11">
    <source>
        <dbReference type="SAM" id="MobiDB-lite"/>
    </source>
</evidence>
<dbReference type="InterPro" id="IPR003439">
    <property type="entry name" value="ABC_transporter-like_ATP-bd"/>
</dbReference>
<keyword evidence="5" id="KW-0762">Sugar transport</keyword>
<dbReference type="InterPro" id="IPR050107">
    <property type="entry name" value="ABC_carbohydrate_import_ATPase"/>
</dbReference>
<keyword evidence="4" id="KW-0997">Cell inner membrane</keyword>